<evidence type="ECO:0000313" key="1">
    <source>
        <dbReference type="EMBL" id="QKD83356.1"/>
    </source>
</evidence>
<dbReference type="Proteomes" id="UP000505210">
    <property type="component" value="Chromosome"/>
</dbReference>
<dbReference type="SUPFAM" id="SSF89260">
    <property type="entry name" value="Collagen-binding domain"/>
    <property type="match status" value="5"/>
</dbReference>
<dbReference type="KEGG" id="theu:HPC62_15170"/>
<keyword evidence="2" id="KW-1185">Reference proteome</keyword>
<sequence>MSISNKDNTLRGARNLGRLGTRRINGYVGSRDRIDFAKFTLGEVRELSLSIGRIANRASSARITLRDARGAIIRSFNTGRRNITFRDDFGPGTYFIGIQQIKGEVNYKITAAARPTEPGERLDTARDLGVLTGTSIVSEAVGTTDPSDIYKFTINDVGNLQARVNSISAGSRVELIRDLNNNGLIDSGEVIASEVDSFAPFQPSIVTDLPQGTYYVRVSPSNPSNSTQYELTLVNTPFGGSPPPDPGNILATARNLGAVAGTVTAREYVGVLDGLDAYRFTLNDLSNIQVSVQATSTNTQIQLVRDVNGNGLIDNGEVIVSETNFSSTNLSRFTQDLPAGTYFITVASRNASASTLYELNLVATPFGGNGQPDPGNLLSSARNLGPVAGTVNVKEYVGVIDGLDAYRFTLNDISNVQINVQATSTNTEIQLVRDINGNGLIDNGEVIASDTNFSSTNLSQITRDLPVGTYFITVASRTASASTLYQMSLVATPFGGNGQPDPGSTIPTARNIGVLSNTFLAKEHVSVNVDPSDFYQFTLNSTANLQARVQGTSGNTIIELIRDSNGNGLVDSGELIRSDTNFGSSYLSSFIQNGLAAGTYFFRVTPRPGVATNYTVDFALV</sequence>
<dbReference type="EMBL" id="CP053661">
    <property type="protein sequence ID" value="QKD83356.1"/>
    <property type="molecule type" value="Genomic_DNA"/>
</dbReference>
<dbReference type="Gene3D" id="2.60.120.380">
    <property type="match status" value="5"/>
</dbReference>
<name>A0A6M8BGD6_9CYAN</name>
<accession>A0A6M8BGD6</accession>
<dbReference type="PROSITE" id="PS00018">
    <property type="entry name" value="EF_HAND_1"/>
    <property type="match status" value="2"/>
</dbReference>
<evidence type="ECO:0000313" key="2">
    <source>
        <dbReference type="Proteomes" id="UP000505210"/>
    </source>
</evidence>
<protein>
    <recommendedName>
        <fullName evidence="3">Peptidase C-terminal archaeal/bacterial domain-containing protein</fullName>
    </recommendedName>
</protein>
<proteinExistence type="predicted"/>
<gene>
    <name evidence="1" type="ORF">HPC62_15170</name>
</gene>
<organism evidence="1 2">
    <name type="scientific">Thermoleptolyngbya sichuanensis A183</name>
    <dbReference type="NCBI Taxonomy" id="2737172"/>
    <lineage>
        <taxon>Bacteria</taxon>
        <taxon>Bacillati</taxon>
        <taxon>Cyanobacteriota</taxon>
        <taxon>Cyanophyceae</taxon>
        <taxon>Oculatellales</taxon>
        <taxon>Oculatellaceae</taxon>
        <taxon>Thermoleptolyngbya</taxon>
        <taxon>Thermoleptolyngbya sichuanensis</taxon>
    </lineage>
</organism>
<dbReference type="InterPro" id="IPR018247">
    <property type="entry name" value="EF_Hand_1_Ca_BS"/>
</dbReference>
<dbReference type="RefSeq" id="WP_172357003.1">
    <property type="nucleotide sequence ID" value="NZ_CP053661.1"/>
</dbReference>
<evidence type="ECO:0008006" key="3">
    <source>
        <dbReference type="Google" id="ProtNLM"/>
    </source>
</evidence>
<dbReference type="AlphaFoldDB" id="A0A6M8BGD6"/>
<reference evidence="1 2" key="1">
    <citation type="submission" date="2020-05" db="EMBL/GenBank/DDBJ databases">
        <title>Complete genome sequence of of a novel Thermoleptolyngbya strain isolated from hot springs of Ganzi, Sichuan China.</title>
        <authorList>
            <person name="Tang J."/>
            <person name="Daroch M."/>
            <person name="Li L."/>
            <person name="Waleron K."/>
            <person name="Waleron M."/>
            <person name="Waleron M."/>
        </authorList>
    </citation>
    <scope>NUCLEOTIDE SEQUENCE [LARGE SCALE GENOMIC DNA]</scope>
    <source>
        <strain evidence="1 2">PKUAC-SCTA183</strain>
    </source>
</reference>